<evidence type="ECO:0000256" key="1">
    <source>
        <dbReference type="ARBA" id="ARBA00011026"/>
    </source>
</evidence>
<dbReference type="PANTHER" id="PTHR31214">
    <property type="entry name" value="PROTEIN FAM221A-RELATED"/>
    <property type="match status" value="1"/>
</dbReference>
<feature type="region of interest" description="Disordered" evidence="2">
    <location>
        <begin position="259"/>
        <end position="336"/>
    </location>
</feature>
<feature type="compositionally biased region" description="Low complexity" evidence="2">
    <location>
        <begin position="275"/>
        <end position="285"/>
    </location>
</feature>
<evidence type="ECO:0000256" key="2">
    <source>
        <dbReference type="SAM" id="MobiDB-lite"/>
    </source>
</evidence>
<evidence type="ECO:0000313" key="3">
    <source>
        <dbReference type="Ensembl" id="ENSTMTP00000020923.1"/>
    </source>
</evidence>
<reference evidence="3" key="1">
    <citation type="submission" date="2025-08" db="UniProtKB">
        <authorList>
            <consortium name="Ensembl"/>
        </authorList>
    </citation>
    <scope>IDENTIFICATION</scope>
</reference>
<sequence>MCPSTQDYEWGLRGPGVGGTHSLGSRGCRSGPTEGQRQGCVWEAQGWRLPLPTHPAHLCPGYTVRPIVPARRAELVAVAKAMHRDQFGREVQELFHLEREAALTAMQTGLYIGWRCPEYLWDCFRVGDLSKCFCGHLLREHQVYSDVTLSHCKCQSFIFIPSRPEDVGEFWLRKRVGFDPSAWRATCRCKHSHEEHAPALPRTGCWCVSFESNFLCAACDRRWEEHETFFETAETRRKGGQPYGMHSTWPLPPSLPWQHIGSGPGQWGPQPSPGPGSSVSSGASGLVTLGRTPRPVPWQRCHPQRSPRATPVLGQSGWHRAPGVSAPFARHRPLRH</sequence>
<dbReference type="AlphaFoldDB" id="A0A674JJP7"/>
<accession>A0A674JJP7</accession>
<proteinExistence type="inferred from homology"/>
<keyword evidence="4" id="KW-1185">Reference proteome</keyword>
<dbReference type="Pfam" id="PF14753">
    <property type="entry name" value="FAM221"/>
    <property type="match status" value="1"/>
</dbReference>
<organism evidence="3 4">
    <name type="scientific">Terrapene triunguis</name>
    <name type="common">Three-toed box turtle</name>
    <dbReference type="NCBI Taxonomy" id="2587831"/>
    <lineage>
        <taxon>Eukaryota</taxon>
        <taxon>Metazoa</taxon>
        <taxon>Chordata</taxon>
        <taxon>Craniata</taxon>
        <taxon>Vertebrata</taxon>
        <taxon>Euteleostomi</taxon>
        <taxon>Archelosauria</taxon>
        <taxon>Testudinata</taxon>
        <taxon>Testudines</taxon>
        <taxon>Cryptodira</taxon>
        <taxon>Durocryptodira</taxon>
        <taxon>Testudinoidea</taxon>
        <taxon>Emydidae</taxon>
        <taxon>Terrapene</taxon>
    </lineage>
</organism>
<gene>
    <name evidence="3" type="primary">FAM221B</name>
</gene>
<dbReference type="InterPro" id="IPR026755">
    <property type="entry name" value="Fam221a/b"/>
</dbReference>
<dbReference type="Ensembl" id="ENSTMTT00000021659.1">
    <property type="protein sequence ID" value="ENSTMTP00000020923.1"/>
    <property type="gene ID" value="ENSTMTG00000015293.1"/>
</dbReference>
<dbReference type="Proteomes" id="UP000472274">
    <property type="component" value="Unplaced"/>
</dbReference>
<evidence type="ECO:0000313" key="4">
    <source>
        <dbReference type="Proteomes" id="UP000472274"/>
    </source>
</evidence>
<protein>
    <submittedName>
        <fullName evidence="3">Family with sequence similarity 221 member B</fullName>
    </submittedName>
</protein>
<name>A0A674JJP7_9SAUR</name>
<reference evidence="3" key="2">
    <citation type="submission" date="2025-09" db="UniProtKB">
        <authorList>
            <consortium name="Ensembl"/>
        </authorList>
    </citation>
    <scope>IDENTIFICATION</scope>
</reference>
<comment type="similarity">
    <text evidence="1">Belongs to the FAM221 family.</text>
</comment>
<dbReference type="GeneTree" id="ENSGT00770000120611"/>
<dbReference type="InParanoid" id="A0A674JJP7"/>
<dbReference type="PANTHER" id="PTHR31214:SF3">
    <property type="entry name" value="PROTEIN FAM221B"/>
    <property type="match status" value="1"/>
</dbReference>